<evidence type="ECO:0000256" key="2">
    <source>
        <dbReference type="ARBA" id="ARBA00011073"/>
    </source>
</evidence>
<dbReference type="EMBL" id="JBEDUW010000231">
    <property type="protein sequence ID" value="KAK9903201.1"/>
    <property type="molecule type" value="Genomic_DNA"/>
</dbReference>
<keyword evidence="5" id="KW-1185">Reference proteome</keyword>
<dbReference type="Gene3D" id="3.30.70.80">
    <property type="entry name" value="Peptidase S8 propeptide/proteinase inhibitor I9"/>
    <property type="match status" value="1"/>
</dbReference>
<accession>A0AAW1VLD7</accession>
<comment type="similarity">
    <text evidence="2">Belongs to the peptidase S8 family.</text>
</comment>
<dbReference type="Proteomes" id="UP001457282">
    <property type="component" value="Unassembled WGS sequence"/>
</dbReference>
<gene>
    <name evidence="4" type="ORF">M0R45_001166</name>
</gene>
<keyword evidence="3" id="KW-0732">Signal</keyword>
<dbReference type="Gene3D" id="3.40.50.200">
    <property type="entry name" value="Peptidase S8/S53 domain"/>
    <property type="match status" value="1"/>
</dbReference>
<name>A0AAW1VLD7_RUBAR</name>
<sequence>MLTEQEAQKMAGMDGVVSVFPSKQNKIKTTKSWNFLGFPERVERIKLERDIIIGVFDSGIWPESHSFSDVGFGPPPKNGLANV</sequence>
<dbReference type="InterPro" id="IPR037045">
    <property type="entry name" value="S8pro/Inhibitor_I9_sf"/>
</dbReference>
<comment type="caution">
    <text evidence="4">The sequence shown here is derived from an EMBL/GenBank/DDBJ whole genome shotgun (WGS) entry which is preliminary data.</text>
</comment>
<dbReference type="PANTHER" id="PTHR10795">
    <property type="entry name" value="PROPROTEIN CONVERTASE SUBTILISIN/KEXIN"/>
    <property type="match status" value="1"/>
</dbReference>
<protein>
    <recommendedName>
        <fullName evidence="6">Cucumisin</fullName>
    </recommendedName>
</protein>
<evidence type="ECO:0000256" key="1">
    <source>
        <dbReference type="ARBA" id="ARBA00004613"/>
    </source>
</evidence>
<evidence type="ECO:0000313" key="4">
    <source>
        <dbReference type="EMBL" id="KAK9903201.1"/>
    </source>
</evidence>
<dbReference type="GO" id="GO:0004252">
    <property type="term" value="F:serine-type endopeptidase activity"/>
    <property type="evidence" value="ECO:0007669"/>
    <property type="project" value="InterPro"/>
</dbReference>
<dbReference type="InterPro" id="IPR036852">
    <property type="entry name" value="Peptidase_S8/S53_dom_sf"/>
</dbReference>
<dbReference type="GO" id="GO:0005576">
    <property type="term" value="C:extracellular region"/>
    <property type="evidence" value="ECO:0007669"/>
    <property type="project" value="UniProtKB-SubCell"/>
</dbReference>
<evidence type="ECO:0000256" key="3">
    <source>
        <dbReference type="ARBA" id="ARBA00022729"/>
    </source>
</evidence>
<dbReference type="SUPFAM" id="SSF52743">
    <property type="entry name" value="Subtilisin-like"/>
    <property type="match status" value="1"/>
</dbReference>
<organism evidence="4 5">
    <name type="scientific">Rubus argutus</name>
    <name type="common">Southern blackberry</name>
    <dbReference type="NCBI Taxonomy" id="59490"/>
    <lineage>
        <taxon>Eukaryota</taxon>
        <taxon>Viridiplantae</taxon>
        <taxon>Streptophyta</taxon>
        <taxon>Embryophyta</taxon>
        <taxon>Tracheophyta</taxon>
        <taxon>Spermatophyta</taxon>
        <taxon>Magnoliopsida</taxon>
        <taxon>eudicotyledons</taxon>
        <taxon>Gunneridae</taxon>
        <taxon>Pentapetalae</taxon>
        <taxon>rosids</taxon>
        <taxon>fabids</taxon>
        <taxon>Rosales</taxon>
        <taxon>Rosaceae</taxon>
        <taxon>Rosoideae</taxon>
        <taxon>Rosoideae incertae sedis</taxon>
        <taxon>Rubus</taxon>
    </lineage>
</organism>
<reference evidence="4 5" key="1">
    <citation type="journal article" date="2023" name="G3 (Bethesda)">
        <title>A chromosome-length genome assembly and annotation of blackberry (Rubus argutus, cv. 'Hillquist').</title>
        <authorList>
            <person name="Bruna T."/>
            <person name="Aryal R."/>
            <person name="Dudchenko O."/>
            <person name="Sargent D.J."/>
            <person name="Mead D."/>
            <person name="Buti M."/>
            <person name="Cavallini A."/>
            <person name="Hytonen T."/>
            <person name="Andres J."/>
            <person name="Pham M."/>
            <person name="Weisz D."/>
            <person name="Mascagni F."/>
            <person name="Usai G."/>
            <person name="Natali L."/>
            <person name="Bassil N."/>
            <person name="Fernandez G.E."/>
            <person name="Lomsadze A."/>
            <person name="Armour M."/>
            <person name="Olukolu B."/>
            <person name="Poorten T."/>
            <person name="Britton C."/>
            <person name="Davik J."/>
            <person name="Ashrafi H."/>
            <person name="Aiden E.L."/>
            <person name="Borodovsky M."/>
            <person name="Worthington M."/>
        </authorList>
    </citation>
    <scope>NUCLEOTIDE SEQUENCE [LARGE SCALE GENOMIC DNA]</scope>
    <source>
        <strain evidence="4">PI 553951</strain>
    </source>
</reference>
<evidence type="ECO:0008006" key="6">
    <source>
        <dbReference type="Google" id="ProtNLM"/>
    </source>
</evidence>
<evidence type="ECO:0000313" key="5">
    <source>
        <dbReference type="Proteomes" id="UP001457282"/>
    </source>
</evidence>
<dbReference type="GO" id="GO:0006508">
    <property type="term" value="P:proteolysis"/>
    <property type="evidence" value="ECO:0007669"/>
    <property type="project" value="InterPro"/>
</dbReference>
<dbReference type="InterPro" id="IPR045051">
    <property type="entry name" value="SBT"/>
</dbReference>
<comment type="subcellular location">
    <subcellularLocation>
        <location evidence="1">Secreted</location>
    </subcellularLocation>
</comment>
<proteinExistence type="inferred from homology"/>
<dbReference type="AlphaFoldDB" id="A0AAW1VLD7"/>